<evidence type="ECO:0000256" key="5">
    <source>
        <dbReference type="ARBA" id="ARBA00022833"/>
    </source>
</evidence>
<dbReference type="SUPFAM" id="SSF56281">
    <property type="entry name" value="Metallo-hydrolase/oxidoreductase"/>
    <property type="match status" value="1"/>
</dbReference>
<dbReference type="InterPro" id="IPR001279">
    <property type="entry name" value="Metallo-B-lactamas"/>
</dbReference>
<evidence type="ECO:0000256" key="3">
    <source>
        <dbReference type="ARBA" id="ARBA00022723"/>
    </source>
</evidence>
<evidence type="ECO:0000256" key="2">
    <source>
        <dbReference type="ARBA" id="ARBA00007749"/>
    </source>
</evidence>
<keyword evidence="5" id="KW-0862">Zinc</keyword>
<dbReference type="Gene3D" id="3.60.15.10">
    <property type="entry name" value="Ribonuclease Z/Hydroxyacylglutathione hydrolase-like"/>
    <property type="match status" value="1"/>
</dbReference>
<organism evidence="7 8">
    <name type="scientific">Tsukamurella pseudospumae</name>
    <dbReference type="NCBI Taxonomy" id="239498"/>
    <lineage>
        <taxon>Bacteria</taxon>
        <taxon>Bacillati</taxon>
        <taxon>Actinomycetota</taxon>
        <taxon>Actinomycetes</taxon>
        <taxon>Mycobacteriales</taxon>
        <taxon>Tsukamurellaceae</taxon>
        <taxon>Tsukamurella</taxon>
    </lineage>
</organism>
<evidence type="ECO:0000313" key="7">
    <source>
        <dbReference type="EMBL" id="KXO98296.1"/>
    </source>
</evidence>
<dbReference type="InterPro" id="IPR036866">
    <property type="entry name" value="RibonucZ/Hydroxyglut_hydro"/>
</dbReference>
<dbReference type="Pfam" id="PF00753">
    <property type="entry name" value="Lactamase_B"/>
    <property type="match status" value="1"/>
</dbReference>
<keyword evidence="4" id="KW-0378">Hydrolase</keyword>
<evidence type="ECO:0000259" key="6">
    <source>
        <dbReference type="SMART" id="SM00849"/>
    </source>
</evidence>
<comment type="caution">
    <text evidence="7">The sequence shown here is derived from an EMBL/GenBank/DDBJ whole genome shotgun (WGS) entry which is preliminary data.</text>
</comment>
<reference evidence="7 8" key="1">
    <citation type="submission" date="2016-02" db="EMBL/GenBank/DDBJ databases">
        <authorList>
            <person name="Teng J.L."/>
            <person name="Tang Y."/>
            <person name="Huang Y."/>
            <person name="Guo F."/>
            <person name="Wei W."/>
            <person name="Chen J.H."/>
            <person name="Wong S.Y."/>
            <person name="Lau S.K."/>
            <person name="Woo P.C."/>
        </authorList>
    </citation>
    <scope>NUCLEOTIDE SEQUENCE [LARGE SCALE GENOMIC DNA]</scope>
    <source>
        <strain evidence="7 8">JCM 13375</strain>
    </source>
</reference>
<dbReference type="EMBL" id="LSRE01000013">
    <property type="protein sequence ID" value="KXO98296.1"/>
    <property type="molecule type" value="Genomic_DNA"/>
</dbReference>
<dbReference type="Proteomes" id="UP000070409">
    <property type="component" value="Unassembled WGS sequence"/>
</dbReference>
<accession>A0A137ZJC7</accession>
<protein>
    <recommendedName>
        <fullName evidence="6">Metallo-beta-lactamase domain-containing protein</fullName>
    </recommendedName>
</protein>
<gene>
    <name evidence="7" type="ORF">AXK61_19925</name>
</gene>
<evidence type="ECO:0000256" key="4">
    <source>
        <dbReference type="ARBA" id="ARBA00022801"/>
    </source>
</evidence>
<proteinExistence type="inferred from homology"/>
<keyword evidence="3" id="KW-0479">Metal-binding</keyword>
<feature type="domain" description="Metallo-beta-lactamase" evidence="6">
    <location>
        <begin position="20"/>
        <end position="240"/>
    </location>
</feature>
<dbReference type="InterPro" id="IPR051013">
    <property type="entry name" value="MBL_superfamily_lactonases"/>
</dbReference>
<dbReference type="PANTHER" id="PTHR42978:SF7">
    <property type="entry name" value="METALLO-HYDROLASE RV2300C-RELATED"/>
    <property type="match status" value="1"/>
</dbReference>
<evidence type="ECO:0000313" key="8">
    <source>
        <dbReference type="Proteomes" id="UP000070409"/>
    </source>
</evidence>
<dbReference type="PANTHER" id="PTHR42978">
    <property type="entry name" value="QUORUM-QUENCHING LACTONASE YTNP-RELATED-RELATED"/>
    <property type="match status" value="1"/>
</dbReference>
<sequence length="259" mass="28725">MTIHLFDVATLRPLAGGEVPTLCLVIVGEDRVIAIDAGFPVSVFEDTSLIGFERHFLRLRRTPEMALVNRLASIGVRREDLTDIVLTHLHSEHAAGIVDFPDATVHVSATELAASRSRSPRARISYRSRFFEHGPNWAPHDGAEEWLGVPGCSYVTDDVVLVPLPGHTVGHCGVAVRRGDRWLLHTGDAWYRDPLTGFDASFPLGLYERVVKADGALQAQTWRTLERLALRPDVDTISSHRFPPRLPISLADTTERSSR</sequence>
<keyword evidence="8" id="KW-1185">Reference proteome</keyword>
<name>A0A137ZJC7_9ACTN</name>
<evidence type="ECO:0000256" key="1">
    <source>
        <dbReference type="ARBA" id="ARBA00001947"/>
    </source>
</evidence>
<dbReference type="SMART" id="SM00849">
    <property type="entry name" value="Lactamase_B"/>
    <property type="match status" value="1"/>
</dbReference>
<comment type="cofactor">
    <cofactor evidence="1">
        <name>Zn(2+)</name>
        <dbReference type="ChEBI" id="CHEBI:29105"/>
    </cofactor>
</comment>
<dbReference type="RefSeq" id="WP_068745457.1">
    <property type="nucleotide sequence ID" value="NZ_LSRE01000013.1"/>
</dbReference>
<comment type="similarity">
    <text evidence="2">Belongs to the metallo-beta-lactamase superfamily.</text>
</comment>